<evidence type="ECO:0000256" key="1">
    <source>
        <dbReference type="SAM" id="Phobius"/>
    </source>
</evidence>
<feature type="transmembrane region" description="Helical" evidence="1">
    <location>
        <begin position="164"/>
        <end position="186"/>
    </location>
</feature>
<keyword evidence="1 2" id="KW-0812">Transmembrane</keyword>
<feature type="transmembrane region" description="Helical" evidence="1">
    <location>
        <begin position="142"/>
        <end position="158"/>
    </location>
</feature>
<organism evidence="2 3">
    <name type="scientific">Lutibaculum baratangense AMV1</name>
    <dbReference type="NCBI Taxonomy" id="631454"/>
    <lineage>
        <taxon>Bacteria</taxon>
        <taxon>Pseudomonadati</taxon>
        <taxon>Pseudomonadota</taxon>
        <taxon>Alphaproteobacteria</taxon>
        <taxon>Hyphomicrobiales</taxon>
        <taxon>Tepidamorphaceae</taxon>
        <taxon>Lutibaculum</taxon>
    </lineage>
</organism>
<feature type="transmembrane region" description="Helical" evidence="1">
    <location>
        <begin position="35"/>
        <end position="55"/>
    </location>
</feature>
<keyword evidence="1" id="KW-0472">Membrane</keyword>
<dbReference type="AlphaFoldDB" id="V4RVB7"/>
<evidence type="ECO:0000313" key="2">
    <source>
        <dbReference type="EMBL" id="ESR26985.1"/>
    </source>
</evidence>
<reference evidence="2 3" key="1">
    <citation type="journal article" date="2014" name="Genome Announc.">
        <title>Draft Genome Sequence of Lutibaculum baratangense Strain AMV1T, Isolated from a Mud Volcano in Andamans, India.</title>
        <authorList>
            <person name="Singh A."/>
            <person name="Sreenivas A."/>
            <person name="Sathyanarayana Reddy G."/>
            <person name="Pinnaka A.K."/>
            <person name="Shivaji S."/>
        </authorList>
    </citation>
    <scope>NUCLEOTIDE SEQUENCE [LARGE SCALE GENOMIC DNA]</scope>
    <source>
        <strain evidence="2 3">AMV1</strain>
    </source>
</reference>
<dbReference type="RefSeq" id="WP_023430562.1">
    <property type="nucleotide sequence ID" value="NZ_AWXZ01000012.1"/>
</dbReference>
<dbReference type="STRING" id="631454.N177_0411"/>
<accession>V4RVB7</accession>
<keyword evidence="1" id="KW-1133">Transmembrane helix</keyword>
<dbReference type="Proteomes" id="UP000017819">
    <property type="component" value="Unassembled WGS sequence"/>
</dbReference>
<dbReference type="eggNOG" id="ENOG5032RJU">
    <property type="taxonomic scope" value="Bacteria"/>
</dbReference>
<comment type="caution">
    <text evidence="2">The sequence shown here is derived from an EMBL/GenBank/DDBJ whole genome shotgun (WGS) entry which is preliminary data.</text>
</comment>
<feature type="transmembrane region" description="Helical" evidence="1">
    <location>
        <begin position="110"/>
        <end position="130"/>
    </location>
</feature>
<dbReference type="OrthoDB" id="9811204at2"/>
<keyword evidence="3" id="KW-1185">Reference proteome</keyword>
<feature type="transmembrane region" description="Helical" evidence="1">
    <location>
        <begin position="76"/>
        <end position="98"/>
    </location>
</feature>
<evidence type="ECO:0000313" key="3">
    <source>
        <dbReference type="Proteomes" id="UP000017819"/>
    </source>
</evidence>
<name>V4RVB7_9HYPH</name>
<sequence>MLNPSEVATGVSAAWRVFLGRPHPLDGLDMTVEGFWRSFLAPLLALPLYVLHVMAEHRLILDMLPEGAAIEEAVFALSRTVGFLADLAAFPLLMAFLARPLGIGRAYVPLIVIFNWTAPLIAVPLSLPSILLGTGMLGPEPATLLLLVALVLAIAWRYRAARAALGGLPAMAAGLVALDFLLSIVLSQTISRIAGV</sequence>
<protein>
    <submittedName>
        <fullName evidence="2">Putative transmembrane protein</fullName>
    </submittedName>
</protein>
<gene>
    <name evidence="2" type="ORF">N177_0411</name>
</gene>
<proteinExistence type="predicted"/>
<dbReference type="EMBL" id="AWXZ01000012">
    <property type="protein sequence ID" value="ESR26985.1"/>
    <property type="molecule type" value="Genomic_DNA"/>
</dbReference>